<dbReference type="PANTHER" id="PTHR42336">
    <property type="entry name" value="THIOREDOXIN DOMAIN-CONTAINING PROTEIN-RELATED"/>
    <property type="match status" value="1"/>
</dbReference>
<dbReference type="PANTHER" id="PTHR42336:SF1">
    <property type="entry name" value="ALKYL HYDROPEROXIDE REDUCTASE SUBUNIT C_ THIOL SPECIFIC ANTIOXIDANT DOMAIN-CONTAINING PROTEIN"/>
    <property type="match status" value="1"/>
</dbReference>
<protein>
    <recommendedName>
        <fullName evidence="4">Alkyl hydroperoxide reductase subunit C/ Thiol specific antioxidant domain-containing protein</fullName>
    </recommendedName>
</protein>
<gene>
    <name evidence="2" type="ORF">D0865_03978</name>
</gene>
<dbReference type="SUPFAM" id="SSF52833">
    <property type="entry name" value="Thioredoxin-like"/>
    <property type="match status" value="1"/>
</dbReference>
<feature type="compositionally biased region" description="Polar residues" evidence="1">
    <location>
        <begin position="19"/>
        <end position="31"/>
    </location>
</feature>
<name>A0A3M7CVV2_HORWE</name>
<proteinExistence type="predicted"/>
<organism evidence="2 3">
    <name type="scientific">Hortaea werneckii</name>
    <name type="common">Black yeast</name>
    <name type="synonym">Cladosporium werneckii</name>
    <dbReference type="NCBI Taxonomy" id="91943"/>
    <lineage>
        <taxon>Eukaryota</taxon>
        <taxon>Fungi</taxon>
        <taxon>Dikarya</taxon>
        <taxon>Ascomycota</taxon>
        <taxon>Pezizomycotina</taxon>
        <taxon>Dothideomycetes</taxon>
        <taxon>Dothideomycetidae</taxon>
        <taxon>Mycosphaerellales</taxon>
        <taxon>Teratosphaeriaceae</taxon>
        <taxon>Hortaea</taxon>
    </lineage>
</organism>
<comment type="caution">
    <text evidence="2">The sequence shown here is derived from an EMBL/GenBank/DDBJ whole genome shotgun (WGS) entry which is preliminary data.</text>
</comment>
<accession>A0A3M7CVV2</accession>
<evidence type="ECO:0000313" key="2">
    <source>
        <dbReference type="EMBL" id="RMY55827.1"/>
    </source>
</evidence>
<dbReference type="VEuPathDB" id="FungiDB:BTJ68_15356"/>
<dbReference type="EMBL" id="QWIN01000233">
    <property type="protein sequence ID" value="RMY55827.1"/>
    <property type="molecule type" value="Genomic_DNA"/>
</dbReference>
<reference evidence="2 3" key="1">
    <citation type="journal article" date="2018" name="BMC Genomics">
        <title>Genomic evidence for intraspecific hybridization in a clonal and extremely halotolerant yeast.</title>
        <authorList>
            <person name="Gostincar C."/>
            <person name="Stajich J.E."/>
            <person name="Zupancic J."/>
            <person name="Zalar P."/>
            <person name="Gunde-Cimerman N."/>
        </authorList>
    </citation>
    <scope>NUCLEOTIDE SEQUENCE [LARGE SCALE GENOMIC DNA]</scope>
    <source>
        <strain evidence="2 3">EXF-151</strain>
    </source>
</reference>
<dbReference type="AlphaFoldDB" id="A0A3M7CVV2"/>
<evidence type="ECO:0000256" key="1">
    <source>
        <dbReference type="SAM" id="MobiDB-lite"/>
    </source>
</evidence>
<dbReference type="OrthoDB" id="40334at2759"/>
<sequence length="254" mass="28041">MTQFVAPPDMKPNEIAWKTQPTNMSLQQEFSSWFAPKPPTNDDKNKTNNEKDEDDIPPVPKIGDQPPSVPKLSFQPQPNRKDGAPPRPTIIAFLRHCGCPFAEKTFLNLRETARNHRSPQDQQDGTIDFIAISHSSAAATETWLQSLPQAGSEPGNLRVIVDEELEIYRAWGLGVAGYAHVLSPRALGEVWRLGSEEGIWNRPTESGSRWQVSGFFAVGGSNGDGGMVVKWGRAAERADDVPDFEEAVRALVGR</sequence>
<dbReference type="InterPro" id="IPR036249">
    <property type="entry name" value="Thioredoxin-like_sf"/>
</dbReference>
<evidence type="ECO:0008006" key="4">
    <source>
        <dbReference type="Google" id="ProtNLM"/>
    </source>
</evidence>
<dbReference type="Proteomes" id="UP000270230">
    <property type="component" value="Unassembled WGS sequence"/>
</dbReference>
<feature type="compositionally biased region" description="Basic and acidic residues" evidence="1">
    <location>
        <begin position="40"/>
        <end position="50"/>
    </location>
</feature>
<evidence type="ECO:0000313" key="3">
    <source>
        <dbReference type="Proteomes" id="UP000270230"/>
    </source>
</evidence>
<feature type="region of interest" description="Disordered" evidence="1">
    <location>
        <begin position="1"/>
        <end position="88"/>
    </location>
</feature>